<evidence type="ECO:0000256" key="3">
    <source>
        <dbReference type="ARBA" id="ARBA00011529"/>
    </source>
</evidence>
<name>B8EQ82_METSB</name>
<protein>
    <recommendedName>
        <fullName evidence="4 7">Phosphate-binding protein PstS</fullName>
    </recommendedName>
</protein>
<dbReference type="RefSeq" id="WP_012591641.1">
    <property type="nucleotide sequence ID" value="NC_011666.1"/>
</dbReference>
<evidence type="ECO:0000313" key="11">
    <source>
        <dbReference type="Proteomes" id="UP000002257"/>
    </source>
</evidence>
<dbReference type="InterPro" id="IPR024370">
    <property type="entry name" value="PBP_domain"/>
</dbReference>
<feature type="signal peptide" evidence="8">
    <location>
        <begin position="1"/>
        <end position="31"/>
    </location>
</feature>
<keyword evidence="11" id="KW-1185">Reference proteome</keyword>
<evidence type="ECO:0000256" key="1">
    <source>
        <dbReference type="ARBA" id="ARBA00002841"/>
    </source>
</evidence>
<evidence type="ECO:0000256" key="2">
    <source>
        <dbReference type="ARBA" id="ARBA00008725"/>
    </source>
</evidence>
<dbReference type="Gene3D" id="3.40.190.10">
    <property type="entry name" value="Periplasmic binding protein-like II"/>
    <property type="match status" value="2"/>
</dbReference>
<dbReference type="PIRSF" id="PIRSF002756">
    <property type="entry name" value="PstS"/>
    <property type="match status" value="1"/>
</dbReference>
<dbReference type="eggNOG" id="COG0226">
    <property type="taxonomic scope" value="Bacteria"/>
</dbReference>
<evidence type="ECO:0000256" key="7">
    <source>
        <dbReference type="PIRNR" id="PIRNR002756"/>
    </source>
</evidence>
<dbReference type="Proteomes" id="UP000002257">
    <property type="component" value="Chromosome"/>
</dbReference>
<keyword evidence="6 7" id="KW-0592">Phosphate transport</keyword>
<dbReference type="GO" id="GO:0035435">
    <property type="term" value="P:phosphate ion transmembrane transport"/>
    <property type="evidence" value="ECO:0007669"/>
    <property type="project" value="InterPro"/>
</dbReference>
<reference evidence="10 11" key="1">
    <citation type="journal article" date="2010" name="J. Bacteriol.">
        <title>Complete genome sequence of the aerobic facultative methanotroph Methylocella silvestris BL2.</title>
        <authorList>
            <person name="Chen Y."/>
            <person name="Crombie A."/>
            <person name="Rahman M.T."/>
            <person name="Dedysh S.N."/>
            <person name="Liesack W."/>
            <person name="Stott M.B."/>
            <person name="Alam M."/>
            <person name="Theisen A.R."/>
            <person name="Murrell J.C."/>
            <person name="Dunfield P.F."/>
        </authorList>
    </citation>
    <scope>NUCLEOTIDE SEQUENCE [LARGE SCALE GENOMIC DNA]</scope>
    <source>
        <strain evidence="11">DSM 15510 / CIP 108128 / LMG 27833 / NCIMB 13906 / BL2</strain>
    </source>
</reference>
<evidence type="ECO:0000256" key="6">
    <source>
        <dbReference type="ARBA" id="ARBA00022592"/>
    </source>
</evidence>
<organism evidence="10 11">
    <name type="scientific">Methylocella silvestris (strain DSM 15510 / CIP 108128 / LMG 27833 / NCIMB 13906 / BL2)</name>
    <dbReference type="NCBI Taxonomy" id="395965"/>
    <lineage>
        <taxon>Bacteria</taxon>
        <taxon>Pseudomonadati</taxon>
        <taxon>Pseudomonadota</taxon>
        <taxon>Alphaproteobacteria</taxon>
        <taxon>Hyphomicrobiales</taxon>
        <taxon>Beijerinckiaceae</taxon>
        <taxon>Methylocella</taxon>
    </lineage>
</organism>
<dbReference type="OrthoDB" id="9801510at2"/>
<accession>B8EQ82</accession>
<feature type="domain" description="PBP" evidence="9">
    <location>
        <begin position="32"/>
        <end position="316"/>
    </location>
</feature>
<dbReference type="SUPFAM" id="SSF53850">
    <property type="entry name" value="Periplasmic binding protein-like II"/>
    <property type="match status" value="1"/>
</dbReference>
<comment type="subunit">
    <text evidence="3 7">The complex is composed of two ATP-binding proteins (PstB), two transmembrane proteins (PstC and PstA) and a solute-binding protein (PstS).</text>
</comment>
<dbReference type="InterPro" id="IPR005673">
    <property type="entry name" value="ABC_phos-bd_PstS"/>
</dbReference>
<evidence type="ECO:0000259" key="9">
    <source>
        <dbReference type="Pfam" id="PF12849"/>
    </source>
</evidence>
<evidence type="ECO:0000313" key="10">
    <source>
        <dbReference type="EMBL" id="ACK51572.1"/>
    </source>
</evidence>
<dbReference type="EMBL" id="CP001280">
    <property type="protein sequence ID" value="ACK51572.1"/>
    <property type="molecule type" value="Genomic_DNA"/>
</dbReference>
<sequence length="349" mass="36191">MNIRVKTIALTAAGVFFAGALVANISAPAMAAAVDLHGAGSTFAAPLYEAWINSFVKSQPDVSLRYEAVGSGEGLARFIAGAVDFAGSDLPLPAAEAEKIKRGVIQLPSTAGMIVLAYNLPGLQGALKLPQDVYVDIFSGKITSWRDPRIAAANPGLNLPSADITVVGRQDSSGTTYAFTSHLAAVNKNWSPTGSGVGKIVSWPHGAMLARGNEGVASRIKISVGSIGYVEYGFAHRLGLPMASLQNKDGDFVTATAETGAAALASSAEVGIGALDKATTNPAGKEAYPIVTYSWLLLYRSYPGDEARILASFVGFGLDKGQGYAADLGYIALPRNVVELAKTAVSKLQ</sequence>
<evidence type="ECO:0000256" key="5">
    <source>
        <dbReference type="ARBA" id="ARBA00022448"/>
    </source>
</evidence>
<dbReference type="Pfam" id="PF12849">
    <property type="entry name" value="PBP_like_2"/>
    <property type="match status" value="1"/>
</dbReference>
<dbReference type="CDD" id="cd13565">
    <property type="entry name" value="PBP2_PstS"/>
    <property type="match status" value="1"/>
</dbReference>
<dbReference type="NCBIfam" id="TIGR00975">
    <property type="entry name" value="3a0107s03"/>
    <property type="match status" value="1"/>
</dbReference>
<dbReference type="PANTHER" id="PTHR42996">
    <property type="entry name" value="PHOSPHATE-BINDING PROTEIN PSTS"/>
    <property type="match status" value="1"/>
</dbReference>
<dbReference type="InterPro" id="IPR050962">
    <property type="entry name" value="Phosphate-bind_PstS"/>
</dbReference>
<evidence type="ECO:0000256" key="4">
    <source>
        <dbReference type="ARBA" id="ARBA00021889"/>
    </source>
</evidence>
<dbReference type="STRING" id="395965.Msil_2649"/>
<evidence type="ECO:0000256" key="8">
    <source>
        <dbReference type="SAM" id="SignalP"/>
    </source>
</evidence>
<dbReference type="HOGENOM" id="CLU_034528_1_1_5"/>
<proteinExistence type="inferred from homology"/>
<comment type="similarity">
    <text evidence="2 7">Belongs to the PstS family.</text>
</comment>
<comment type="function">
    <text evidence="1 7">Part of the ABC transporter complex PstSACB involved in phosphate import.</text>
</comment>
<keyword evidence="5 7" id="KW-0813">Transport</keyword>
<keyword evidence="8" id="KW-0732">Signal</keyword>
<gene>
    <name evidence="10" type="ordered locus">Msil_2649</name>
</gene>
<dbReference type="GO" id="GO:0043190">
    <property type="term" value="C:ATP-binding cassette (ABC) transporter complex"/>
    <property type="evidence" value="ECO:0007669"/>
    <property type="project" value="InterPro"/>
</dbReference>
<dbReference type="PANTHER" id="PTHR42996:SF1">
    <property type="entry name" value="PHOSPHATE-BINDING PROTEIN PSTS"/>
    <property type="match status" value="1"/>
</dbReference>
<dbReference type="GO" id="GO:0042301">
    <property type="term" value="F:phosphate ion binding"/>
    <property type="evidence" value="ECO:0007669"/>
    <property type="project" value="InterPro"/>
</dbReference>
<dbReference type="KEGG" id="msl:Msil_2649"/>
<dbReference type="AlphaFoldDB" id="B8EQ82"/>
<feature type="chain" id="PRO_5002871119" description="Phosphate-binding protein PstS" evidence="8">
    <location>
        <begin position="32"/>
        <end position="349"/>
    </location>
</feature>